<proteinExistence type="predicted"/>
<feature type="domain" description="CBS" evidence="2">
    <location>
        <begin position="73"/>
        <end position="130"/>
    </location>
</feature>
<dbReference type="SMART" id="SM00116">
    <property type="entry name" value="CBS"/>
    <property type="match status" value="2"/>
</dbReference>
<organism evidence="3">
    <name type="scientific">marine metagenome</name>
    <dbReference type="NCBI Taxonomy" id="408172"/>
    <lineage>
        <taxon>unclassified sequences</taxon>
        <taxon>metagenomes</taxon>
        <taxon>ecological metagenomes</taxon>
    </lineage>
</organism>
<dbReference type="PANTHER" id="PTHR43080">
    <property type="entry name" value="CBS DOMAIN-CONTAINING PROTEIN CBSX3, MITOCHONDRIAL"/>
    <property type="match status" value="1"/>
</dbReference>
<evidence type="ECO:0000256" key="1">
    <source>
        <dbReference type="ARBA" id="ARBA00023122"/>
    </source>
</evidence>
<dbReference type="EMBL" id="UINC01012021">
    <property type="protein sequence ID" value="SVA52732.1"/>
    <property type="molecule type" value="Genomic_DNA"/>
</dbReference>
<feature type="domain" description="CBS" evidence="2">
    <location>
        <begin position="8"/>
        <end position="65"/>
    </location>
</feature>
<dbReference type="PANTHER" id="PTHR43080:SF2">
    <property type="entry name" value="CBS DOMAIN-CONTAINING PROTEIN"/>
    <property type="match status" value="1"/>
</dbReference>
<dbReference type="SUPFAM" id="SSF54631">
    <property type="entry name" value="CBS-domain pair"/>
    <property type="match status" value="1"/>
</dbReference>
<name>A0A381WJV3_9ZZZZ</name>
<protein>
    <recommendedName>
        <fullName evidence="2">CBS domain-containing protein</fullName>
    </recommendedName>
</protein>
<dbReference type="InterPro" id="IPR046342">
    <property type="entry name" value="CBS_dom_sf"/>
</dbReference>
<dbReference type="AlphaFoldDB" id="A0A381WJV3"/>
<sequence>MGQVRDIMEKNVITIDINETANNAANQMKENDISFLVIIENGKPVGVVSERDFVQKLCINNQNSSDVKISDIMSYKFRWVNPTTKIEDAIQKMLNNNIRRLLILDDEKLVGVITQTDLASYLREKLMIDGTIKSIKK</sequence>
<gene>
    <name evidence="3" type="ORF">METZ01_LOCUS105586</name>
</gene>
<evidence type="ECO:0000313" key="3">
    <source>
        <dbReference type="EMBL" id="SVA52732.1"/>
    </source>
</evidence>
<dbReference type="Gene3D" id="3.10.580.10">
    <property type="entry name" value="CBS-domain"/>
    <property type="match status" value="1"/>
</dbReference>
<dbReference type="InterPro" id="IPR000644">
    <property type="entry name" value="CBS_dom"/>
</dbReference>
<evidence type="ECO:0000259" key="2">
    <source>
        <dbReference type="PROSITE" id="PS51371"/>
    </source>
</evidence>
<keyword evidence="1" id="KW-0129">CBS domain</keyword>
<dbReference type="PROSITE" id="PS51371">
    <property type="entry name" value="CBS"/>
    <property type="match status" value="2"/>
</dbReference>
<reference evidence="3" key="1">
    <citation type="submission" date="2018-05" db="EMBL/GenBank/DDBJ databases">
        <authorList>
            <person name="Lanie J.A."/>
            <person name="Ng W.-L."/>
            <person name="Kazmierczak K.M."/>
            <person name="Andrzejewski T.M."/>
            <person name="Davidsen T.M."/>
            <person name="Wayne K.J."/>
            <person name="Tettelin H."/>
            <person name="Glass J.I."/>
            <person name="Rusch D."/>
            <person name="Podicherti R."/>
            <person name="Tsui H.-C.T."/>
            <person name="Winkler M.E."/>
        </authorList>
    </citation>
    <scope>NUCLEOTIDE SEQUENCE</scope>
</reference>
<dbReference type="InterPro" id="IPR051257">
    <property type="entry name" value="Diverse_CBS-Domain"/>
</dbReference>
<dbReference type="Pfam" id="PF00571">
    <property type="entry name" value="CBS"/>
    <property type="match status" value="2"/>
</dbReference>
<accession>A0A381WJV3</accession>